<feature type="signal peptide" evidence="1">
    <location>
        <begin position="1"/>
        <end position="24"/>
    </location>
</feature>
<reference evidence="2 3" key="1">
    <citation type="submission" date="2017-04" db="EMBL/GenBank/DDBJ databases">
        <title>Draft genome sequence of Tuber borchii Vittad., a whitish edible truffle.</title>
        <authorList>
            <consortium name="DOE Joint Genome Institute"/>
            <person name="Murat C."/>
            <person name="Kuo A."/>
            <person name="Barry K.W."/>
            <person name="Clum A."/>
            <person name="Dockter R.B."/>
            <person name="Fauchery L."/>
            <person name="Iotti M."/>
            <person name="Kohler A."/>
            <person name="Labutti K."/>
            <person name="Lindquist E.A."/>
            <person name="Lipzen A."/>
            <person name="Ohm R.A."/>
            <person name="Wang M."/>
            <person name="Grigoriev I.V."/>
            <person name="Zambonelli A."/>
            <person name="Martin F.M."/>
        </authorList>
    </citation>
    <scope>NUCLEOTIDE SEQUENCE [LARGE SCALE GENOMIC DNA]</scope>
    <source>
        <strain evidence="2 3">Tbo3840</strain>
    </source>
</reference>
<organism evidence="2 3">
    <name type="scientific">Tuber borchii</name>
    <name type="common">White truffle</name>
    <dbReference type="NCBI Taxonomy" id="42251"/>
    <lineage>
        <taxon>Eukaryota</taxon>
        <taxon>Fungi</taxon>
        <taxon>Dikarya</taxon>
        <taxon>Ascomycota</taxon>
        <taxon>Pezizomycotina</taxon>
        <taxon>Pezizomycetes</taxon>
        <taxon>Pezizales</taxon>
        <taxon>Tuberaceae</taxon>
        <taxon>Tuber</taxon>
    </lineage>
</organism>
<keyword evidence="1" id="KW-0732">Signal</keyword>
<keyword evidence="3" id="KW-1185">Reference proteome</keyword>
<dbReference type="Proteomes" id="UP000244722">
    <property type="component" value="Unassembled WGS sequence"/>
</dbReference>
<feature type="chain" id="PRO_5015439732" evidence="1">
    <location>
        <begin position="25"/>
        <end position="225"/>
    </location>
</feature>
<proteinExistence type="predicted"/>
<dbReference type="EMBL" id="NESQ01000056">
    <property type="protein sequence ID" value="PUU80818.1"/>
    <property type="molecule type" value="Genomic_DNA"/>
</dbReference>
<comment type="caution">
    <text evidence="2">The sequence shown here is derived from an EMBL/GenBank/DDBJ whole genome shotgun (WGS) entry which is preliminary data.</text>
</comment>
<evidence type="ECO:0000256" key="1">
    <source>
        <dbReference type="SAM" id="SignalP"/>
    </source>
</evidence>
<gene>
    <name evidence="2" type="ORF">B9Z19DRAFT_1063154</name>
</gene>
<name>A0A2T6ZZ87_TUBBO</name>
<protein>
    <submittedName>
        <fullName evidence="2">Uncharacterized protein</fullName>
    </submittedName>
</protein>
<dbReference type="AlphaFoldDB" id="A0A2T6ZZ87"/>
<evidence type="ECO:0000313" key="3">
    <source>
        <dbReference type="Proteomes" id="UP000244722"/>
    </source>
</evidence>
<sequence>MASSSLHMVTLFFIILSFTSLAFTYQLSSTNTEAITTNLTPRNESSKLVEFIPAPEFRYPDLDSLSLATGTNWTLIPALPPPKTPQELASSRSLIAAAMKKAVIRVLPNRAKSQTDPKPQAKVICEADFPSLGDENDVVALTRYFLDKPDYYWEQRKNYQEFASWGTAAFSVYSVPEKYTYSFRTIGMMGAHVCYNCWAPGNRIGGAFIFRDNYGEMRAFRKRGM</sequence>
<accession>A0A2T6ZZ87</accession>
<evidence type="ECO:0000313" key="2">
    <source>
        <dbReference type="EMBL" id="PUU80818.1"/>
    </source>
</evidence>